<dbReference type="PROSITE" id="PS51257">
    <property type="entry name" value="PROKAR_LIPOPROTEIN"/>
    <property type="match status" value="1"/>
</dbReference>
<feature type="transmembrane region" description="Helical" evidence="1">
    <location>
        <begin position="88"/>
        <end position="106"/>
    </location>
</feature>
<keyword evidence="3" id="KW-1185">Reference proteome</keyword>
<keyword evidence="1" id="KW-0812">Transmembrane</keyword>
<dbReference type="RefSeq" id="WP_057953949.1">
    <property type="nucleotide sequence ID" value="NZ_CP013118.1"/>
</dbReference>
<keyword evidence="1" id="KW-0472">Membrane</keyword>
<feature type="transmembrane region" description="Helical" evidence="1">
    <location>
        <begin position="56"/>
        <end position="81"/>
    </location>
</feature>
<accession>A0A0S2I2Y5</accession>
<proteinExistence type="predicted"/>
<name>A0A0S2I2Y5_9BACT</name>
<feature type="transmembrane region" description="Helical" evidence="1">
    <location>
        <begin position="126"/>
        <end position="142"/>
    </location>
</feature>
<dbReference type="Proteomes" id="UP000064893">
    <property type="component" value="Chromosome"/>
</dbReference>
<evidence type="ECO:0000313" key="3">
    <source>
        <dbReference type="Proteomes" id="UP000064893"/>
    </source>
</evidence>
<keyword evidence="1" id="KW-1133">Transmembrane helix</keyword>
<evidence type="ECO:0000313" key="2">
    <source>
        <dbReference type="EMBL" id="ALO16589.1"/>
    </source>
</evidence>
<reference evidence="2 3" key="1">
    <citation type="submission" date="2015-11" db="EMBL/GenBank/DDBJ databases">
        <title>Description and complete genome sequence of a novel strain predominating in hypersaline microbial mats and representing a new family of the Bacteriodetes phylum.</title>
        <authorList>
            <person name="Spring S."/>
            <person name="Bunk B."/>
            <person name="Sproer C."/>
            <person name="Klenk H.-P."/>
        </authorList>
    </citation>
    <scope>NUCLEOTIDE SEQUENCE [LARGE SCALE GENOMIC DNA]</scope>
    <source>
        <strain evidence="2 3">L21-Spi-D4</strain>
    </source>
</reference>
<dbReference type="KEGG" id="blq:L21SP5_02969"/>
<dbReference type="OrthoDB" id="1160343at2"/>
<feature type="transmembrane region" description="Helical" evidence="1">
    <location>
        <begin position="12"/>
        <end position="36"/>
    </location>
</feature>
<dbReference type="STRING" id="1307839.L21SP5_02969"/>
<protein>
    <recommendedName>
        <fullName evidence="4">Zn-dependent protease</fullName>
    </recommendedName>
</protein>
<dbReference type="EMBL" id="CP013118">
    <property type="protein sequence ID" value="ALO16589.1"/>
    <property type="molecule type" value="Genomic_DNA"/>
</dbReference>
<feature type="transmembrane region" description="Helical" evidence="1">
    <location>
        <begin position="149"/>
        <end position="169"/>
    </location>
</feature>
<organism evidence="2 3">
    <name type="scientific">Salinivirga cyanobacteriivorans</name>
    <dbReference type="NCBI Taxonomy" id="1307839"/>
    <lineage>
        <taxon>Bacteria</taxon>
        <taxon>Pseudomonadati</taxon>
        <taxon>Bacteroidota</taxon>
        <taxon>Bacteroidia</taxon>
        <taxon>Bacteroidales</taxon>
        <taxon>Salinivirgaceae</taxon>
        <taxon>Salinivirga</taxon>
    </lineage>
</organism>
<evidence type="ECO:0000256" key="1">
    <source>
        <dbReference type="SAM" id="Phobius"/>
    </source>
</evidence>
<dbReference type="AlphaFoldDB" id="A0A0S2I2Y5"/>
<evidence type="ECO:0008006" key="4">
    <source>
        <dbReference type="Google" id="ProtNLM"/>
    </source>
</evidence>
<sequence>MNKITLNYIGILFLVVIASCLIHEFGHYVTGVFLGNDMGMNLNRAYPVEGSYAASWHYPVVVSAGPVITILQGIVALVLMYVFGPAKWLYGFLIEPVTLRIWPYLVSPLMSQDEAIVSDHLGMSPWILPIFVWLLLGALAWWGSKKMKVSLKFAVFTILLVLVIFQVVLRSNNLVVSLIHN</sequence>
<gene>
    <name evidence="2" type="ORF">L21SP5_02969</name>
</gene>